<dbReference type="OrthoDB" id="62560at2759"/>
<keyword evidence="3" id="KW-1185">Reference proteome</keyword>
<dbReference type="AlphaFoldDB" id="A0A8T2AMZ5"/>
<accession>A0A8T2AMZ5</accession>
<dbReference type="PANTHER" id="PTHR12729">
    <property type="entry name" value="TRNA(HIS) GUANYLYLTRANSFERASE-RELATED"/>
    <property type="match status" value="1"/>
</dbReference>
<reference evidence="2 3" key="1">
    <citation type="submission" date="2020-12" db="EMBL/GenBank/DDBJ databases">
        <title>Concerted genomic and epigenomic changes stabilize Arabidopsis allopolyploids.</title>
        <authorList>
            <person name="Chen Z."/>
        </authorList>
    </citation>
    <scope>NUCLEOTIDE SEQUENCE [LARGE SCALE GENOMIC DNA]</scope>
    <source>
        <strain evidence="2">As9502</strain>
        <tissue evidence="2">Leaf</tissue>
    </source>
</reference>
<dbReference type="GO" id="GO:0000287">
    <property type="term" value="F:magnesium ion binding"/>
    <property type="evidence" value="ECO:0007669"/>
    <property type="project" value="InterPro"/>
</dbReference>
<protein>
    <submittedName>
        <fullName evidence="2">Thg1 C-terminal domain</fullName>
    </submittedName>
</protein>
<name>A0A8T2AMZ5_ARASU</name>
<dbReference type="GO" id="GO:0008193">
    <property type="term" value="F:tRNA guanylyltransferase activity"/>
    <property type="evidence" value="ECO:0007669"/>
    <property type="project" value="InterPro"/>
</dbReference>
<gene>
    <name evidence="2" type="ORF">ISN44_As09g016390</name>
</gene>
<evidence type="ECO:0000259" key="1">
    <source>
        <dbReference type="Pfam" id="PF14413"/>
    </source>
</evidence>
<evidence type="ECO:0000313" key="3">
    <source>
        <dbReference type="Proteomes" id="UP000694251"/>
    </source>
</evidence>
<dbReference type="InterPro" id="IPR007537">
    <property type="entry name" value="tRNAHis_GuaTrfase_Thg1"/>
</dbReference>
<sequence>MLVKSGKSKTQAQDYLKGTQTREKNELLSQQFGIEYNSLPVIFRMGSSVFRLKTQEGVTEENGEVSGKQVEAEVVVDYSNIIDQCFWQQHPHILSCS</sequence>
<evidence type="ECO:0000313" key="2">
    <source>
        <dbReference type="EMBL" id="KAG7573346.1"/>
    </source>
</evidence>
<dbReference type="Pfam" id="PF14413">
    <property type="entry name" value="Thg1C"/>
    <property type="match status" value="1"/>
</dbReference>
<organism evidence="2 3">
    <name type="scientific">Arabidopsis suecica</name>
    <name type="common">Swedish thale-cress</name>
    <name type="synonym">Cardaminopsis suecica</name>
    <dbReference type="NCBI Taxonomy" id="45249"/>
    <lineage>
        <taxon>Eukaryota</taxon>
        <taxon>Viridiplantae</taxon>
        <taxon>Streptophyta</taxon>
        <taxon>Embryophyta</taxon>
        <taxon>Tracheophyta</taxon>
        <taxon>Spermatophyta</taxon>
        <taxon>Magnoliopsida</taxon>
        <taxon>eudicotyledons</taxon>
        <taxon>Gunneridae</taxon>
        <taxon>Pentapetalae</taxon>
        <taxon>rosids</taxon>
        <taxon>malvids</taxon>
        <taxon>Brassicales</taxon>
        <taxon>Brassicaceae</taxon>
        <taxon>Camelineae</taxon>
        <taxon>Arabidopsis</taxon>
    </lineage>
</organism>
<dbReference type="PANTHER" id="PTHR12729:SF11">
    <property type="entry name" value="TRNA(HIS) GUANYLYLTRANSFERASE"/>
    <property type="match status" value="1"/>
</dbReference>
<dbReference type="GO" id="GO:0006400">
    <property type="term" value="P:tRNA modification"/>
    <property type="evidence" value="ECO:0007669"/>
    <property type="project" value="InterPro"/>
</dbReference>
<dbReference type="InterPro" id="IPR025845">
    <property type="entry name" value="Thg1_C_dom"/>
</dbReference>
<feature type="domain" description="Thg1 C-terminal" evidence="1">
    <location>
        <begin position="2"/>
        <end position="73"/>
    </location>
</feature>
<dbReference type="Proteomes" id="UP000694251">
    <property type="component" value="Chromosome 9"/>
</dbReference>
<comment type="caution">
    <text evidence="2">The sequence shown here is derived from an EMBL/GenBank/DDBJ whole genome shotgun (WGS) entry which is preliminary data.</text>
</comment>
<proteinExistence type="predicted"/>
<dbReference type="EMBL" id="JAEFBJ010000009">
    <property type="protein sequence ID" value="KAG7573346.1"/>
    <property type="molecule type" value="Genomic_DNA"/>
</dbReference>